<accession>A0ABS5ZY20</accession>
<dbReference type="Pfam" id="PF13310">
    <property type="entry name" value="Virulence_RhuM"/>
    <property type="match status" value="1"/>
</dbReference>
<dbReference type="Proteomes" id="UP000755654">
    <property type="component" value="Unassembled WGS sequence"/>
</dbReference>
<dbReference type="PIRSF" id="PIRSF015268">
    <property type="entry name" value="Virulence_RhuM"/>
    <property type="match status" value="1"/>
</dbReference>
<protein>
    <submittedName>
        <fullName evidence="1">Virulence RhuM family protein</fullName>
    </submittedName>
</protein>
<dbReference type="RefSeq" id="WP_215883758.1">
    <property type="nucleotide sequence ID" value="NZ_JAAOMP010000088.1"/>
</dbReference>
<proteinExistence type="predicted"/>
<keyword evidence="2" id="KW-1185">Reference proteome</keyword>
<organism evidence="1 2">
    <name type="scientific">Acidithiobacillus sulfurivorans</name>
    <dbReference type="NCBI Taxonomy" id="1958756"/>
    <lineage>
        <taxon>Bacteria</taxon>
        <taxon>Pseudomonadati</taxon>
        <taxon>Pseudomonadota</taxon>
        <taxon>Acidithiobacillia</taxon>
        <taxon>Acidithiobacillales</taxon>
        <taxon>Acidithiobacillaceae</taxon>
        <taxon>Acidithiobacillus</taxon>
    </lineage>
</organism>
<dbReference type="PANTHER" id="PTHR35810:SF1">
    <property type="entry name" value="CYTOPLASMIC PROTEIN"/>
    <property type="match status" value="1"/>
</dbReference>
<comment type="caution">
    <text evidence="1">The sequence shown here is derived from an EMBL/GenBank/DDBJ whole genome shotgun (WGS) entry which is preliminary data.</text>
</comment>
<gene>
    <name evidence="1" type="ORF">HAP95_08120</name>
</gene>
<evidence type="ECO:0000313" key="1">
    <source>
        <dbReference type="EMBL" id="MBU2760117.1"/>
    </source>
</evidence>
<reference evidence="1 2" key="1">
    <citation type="journal article" date="2021" name="ISME J.">
        <title>Genomic evolution of the class Acidithiobacillia: deep-branching Proteobacteria living in extreme acidic conditions.</title>
        <authorList>
            <person name="Moya-Beltran A."/>
            <person name="Beard S."/>
            <person name="Rojas-Villalobos C."/>
            <person name="Issotta F."/>
            <person name="Gallardo Y."/>
            <person name="Ulloa R."/>
            <person name="Giaveno A."/>
            <person name="Degli Esposti M."/>
            <person name="Johnson D.B."/>
            <person name="Quatrini R."/>
        </authorList>
    </citation>
    <scope>NUCLEOTIDE SEQUENCE [LARGE SCALE GENOMIC DNA]</scope>
    <source>
        <strain evidence="1 2">RW2</strain>
    </source>
</reference>
<evidence type="ECO:0000313" key="2">
    <source>
        <dbReference type="Proteomes" id="UP000755654"/>
    </source>
</evidence>
<dbReference type="InterPro" id="IPR011204">
    <property type="entry name" value="Virulence_RhuM-like"/>
</dbReference>
<sequence length="332" mass="38313">MTKSQQFLIYQSEDGSTRIDVMLEEETLWLNQKQLTELFGKAKGTISEHIRHIFEDGELTPTATVRLFRTVQVEGGREVAREVEHYNLDMILALGFRVRSPVGVRFRQWANEKLKEYIVKGFVLDDARLKNPGKGRDYFDELTRRLQDIRTSERRFYQKITDIYATSVDYDARHPLTQQFFATVQNKVHYAIHGQTAAGLITSRADSRLPNMGLTTWEGARIRKSDVGVAKNYLSEEELRALNNLAEQYLIFAEGQAARRIAMTMQDWITKLEGFLTLNDRAILQGAGQVSAELAKAHAEQEFDKFRVLDDQRFESDFDRMVRQLPTKKPKG</sequence>
<name>A0ABS5ZY20_9PROT</name>
<dbReference type="EMBL" id="JAAOMP010000088">
    <property type="protein sequence ID" value="MBU2760117.1"/>
    <property type="molecule type" value="Genomic_DNA"/>
</dbReference>
<dbReference type="PANTHER" id="PTHR35810">
    <property type="entry name" value="CYTOPLASMIC PROTEIN-RELATED"/>
    <property type="match status" value="1"/>
</dbReference>